<dbReference type="UniPathway" id="UPA00077">
    <property type="reaction ID" value="UER00155"/>
</dbReference>
<dbReference type="RefSeq" id="WP_008047325.1">
    <property type="nucleotide sequence ID" value="NZ_CH724154.1"/>
</dbReference>
<evidence type="ECO:0000256" key="10">
    <source>
        <dbReference type="ARBA" id="ARBA00029409"/>
    </source>
</evidence>
<dbReference type="PANTHER" id="PTHR43071:SF1">
    <property type="entry name" value="2-AMINO-4-HYDROXY-6-HYDROXYMETHYLDIHYDROPTERIDINE PYROPHOSPHOKINASE"/>
    <property type="match status" value="1"/>
</dbReference>
<evidence type="ECO:0000256" key="3">
    <source>
        <dbReference type="ARBA" id="ARBA00013253"/>
    </source>
</evidence>
<evidence type="ECO:0000256" key="8">
    <source>
        <dbReference type="ARBA" id="ARBA00022840"/>
    </source>
</evidence>
<keyword evidence="8" id="KW-0067">ATP-binding</keyword>
<evidence type="ECO:0000256" key="11">
    <source>
        <dbReference type="ARBA" id="ARBA00029766"/>
    </source>
</evidence>
<keyword evidence="5" id="KW-0808">Transferase</keyword>
<evidence type="ECO:0000256" key="2">
    <source>
        <dbReference type="ARBA" id="ARBA00005810"/>
    </source>
</evidence>
<keyword evidence="6" id="KW-0547">Nucleotide-binding</keyword>
<comment type="function">
    <text evidence="10">Catalyzes the transfer of pyrophosphate from adenosine triphosphate (ATP) to 6-hydroxymethyl-7,8-dihydropterin, an enzymatic step in folate biosynthesis pathway.</text>
</comment>
<keyword evidence="9" id="KW-0289">Folate biosynthesis</keyword>
<dbReference type="GO" id="GO:0005524">
    <property type="term" value="F:ATP binding"/>
    <property type="evidence" value="ECO:0007669"/>
    <property type="project" value="UniProtKB-KW"/>
</dbReference>
<keyword evidence="15" id="KW-1185">Reference proteome</keyword>
<dbReference type="NCBIfam" id="TIGR01498">
    <property type="entry name" value="folK"/>
    <property type="match status" value="1"/>
</dbReference>
<dbReference type="PANTHER" id="PTHR43071">
    <property type="entry name" value="2-AMINO-4-HYDROXY-6-HYDROXYMETHYLDIHYDROPTERIDINE PYROPHOSPHOKINASE"/>
    <property type="match status" value="1"/>
</dbReference>
<dbReference type="OrthoDB" id="9808041at2"/>
<evidence type="ECO:0000256" key="5">
    <source>
        <dbReference type="ARBA" id="ARBA00022679"/>
    </source>
</evidence>
<proteinExistence type="inferred from homology"/>
<name>A4BJA5_9GAMM</name>
<dbReference type="CDD" id="cd00483">
    <property type="entry name" value="HPPK"/>
    <property type="match status" value="1"/>
</dbReference>
<dbReference type="PROSITE" id="PS00794">
    <property type="entry name" value="HPPK"/>
    <property type="match status" value="1"/>
</dbReference>
<sequence length="170" mass="19601">MTTAEVYVALGSNLALPKEQIRQALATLSQHSDLEEFRCSPWYRTAPIGGPADQPDYINAVCSFWSQLPPDALLTLLQNIEQQHGRVRDARWGARTLDLDILWIENFTSDTKRLTVPHPRAHQRAFVLQPWLDLAPGDIRLHQQTLTYWREQCADQFVERLNPREIDVET</sequence>
<evidence type="ECO:0000256" key="9">
    <source>
        <dbReference type="ARBA" id="ARBA00022909"/>
    </source>
</evidence>
<evidence type="ECO:0000256" key="12">
    <source>
        <dbReference type="ARBA" id="ARBA00033413"/>
    </source>
</evidence>
<dbReference type="GO" id="GO:0003848">
    <property type="term" value="F:2-amino-4-hydroxy-6-hydroxymethyldihydropteridine diphosphokinase activity"/>
    <property type="evidence" value="ECO:0007669"/>
    <property type="project" value="UniProtKB-EC"/>
</dbReference>
<protein>
    <recommendedName>
        <fullName evidence="4">2-amino-4-hydroxy-6-hydroxymethyldihydropteridine pyrophosphokinase</fullName>
        <ecNumber evidence="3">2.7.6.3</ecNumber>
    </recommendedName>
    <alternativeName>
        <fullName evidence="11">6-hydroxymethyl-7,8-dihydropterin pyrophosphokinase</fullName>
    </alternativeName>
    <alternativeName>
        <fullName evidence="12">7,8-dihydro-6-hydroxymethylpterin-pyrophosphokinase</fullName>
    </alternativeName>
</protein>
<dbReference type="SUPFAM" id="SSF55083">
    <property type="entry name" value="6-hydroxymethyl-7,8-dihydropterin pyrophosphokinase, HPPK"/>
    <property type="match status" value="1"/>
</dbReference>
<evidence type="ECO:0000256" key="7">
    <source>
        <dbReference type="ARBA" id="ARBA00022777"/>
    </source>
</evidence>
<dbReference type="STRING" id="314283.MED297_03150"/>
<dbReference type="AlphaFoldDB" id="A4BJA5"/>
<evidence type="ECO:0000313" key="14">
    <source>
        <dbReference type="EMBL" id="EAR07763.1"/>
    </source>
</evidence>
<dbReference type="InterPro" id="IPR035907">
    <property type="entry name" value="Hppk_sf"/>
</dbReference>
<comment type="similarity">
    <text evidence="2">Belongs to the HPPK family.</text>
</comment>
<dbReference type="Gene3D" id="3.30.70.560">
    <property type="entry name" value="7,8-Dihydro-6-hydroxymethylpterin-pyrophosphokinase HPPK"/>
    <property type="match status" value="1"/>
</dbReference>
<evidence type="ECO:0000256" key="6">
    <source>
        <dbReference type="ARBA" id="ARBA00022741"/>
    </source>
</evidence>
<organism evidence="14 15">
    <name type="scientific">Reinekea blandensis MED297</name>
    <dbReference type="NCBI Taxonomy" id="314283"/>
    <lineage>
        <taxon>Bacteria</taxon>
        <taxon>Pseudomonadati</taxon>
        <taxon>Pseudomonadota</taxon>
        <taxon>Gammaproteobacteria</taxon>
        <taxon>Oceanospirillales</taxon>
        <taxon>Saccharospirillaceae</taxon>
        <taxon>Reinekea</taxon>
    </lineage>
</organism>
<feature type="domain" description="7,8-dihydro-6-hydroxymethylpterin-pyrophosphokinase" evidence="13">
    <location>
        <begin position="91"/>
        <end position="102"/>
    </location>
</feature>
<dbReference type="EMBL" id="AAOE01000032">
    <property type="protein sequence ID" value="EAR07763.1"/>
    <property type="molecule type" value="Genomic_DNA"/>
</dbReference>
<evidence type="ECO:0000256" key="1">
    <source>
        <dbReference type="ARBA" id="ARBA00005051"/>
    </source>
</evidence>
<evidence type="ECO:0000259" key="13">
    <source>
        <dbReference type="PROSITE" id="PS00794"/>
    </source>
</evidence>
<reference evidence="14 15" key="1">
    <citation type="submission" date="2006-02" db="EMBL/GenBank/DDBJ databases">
        <authorList>
            <person name="Pinhassi J."/>
            <person name="Pedros-Alio C."/>
            <person name="Ferriera S."/>
            <person name="Johnson J."/>
            <person name="Kravitz S."/>
            <person name="Halpern A."/>
            <person name="Remington K."/>
            <person name="Beeson K."/>
            <person name="Tran B."/>
            <person name="Rogers Y.-H."/>
            <person name="Friedman R."/>
            <person name="Venter J.C."/>
        </authorList>
    </citation>
    <scope>NUCLEOTIDE SEQUENCE [LARGE SCALE GENOMIC DNA]</scope>
    <source>
        <strain evidence="14 15">MED297</strain>
    </source>
</reference>
<dbReference type="InterPro" id="IPR000550">
    <property type="entry name" value="Hppk"/>
</dbReference>
<evidence type="ECO:0000256" key="4">
    <source>
        <dbReference type="ARBA" id="ARBA00016218"/>
    </source>
</evidence>
<dbReference type="GO" id="GO:0046656">
    <property type="term" value="P:folic acid biosynthetic process"/>
    <property type="evidence" value="ECO:0007669"/>
    <property type="project" value="UniProtKB-KW"/>
</dbReference>
<dbReference type="Pfam" id="PF01288">
    <property type="entry name" value="HPPK"/>
    <property type="match status" value="1"/>
</dbReference>
<gene>
    <name evidence="14" type="ORF">MED297_03150</name>
</gene>
<dbReference type="GO" id="GO:0046654">
    <property type="term" value="P:tetrahydrofolate biosynthetic process"/>
    <property type="evidence" value="ECO:0007669"/>
    <property type="project" value="UniProtKB-UniPathway"/>
</dbReference>
<keyword evidence="7 14" id="KW-0418">Kinase</keyword>
<dbReference type="GO" id="GO:0016301">
    <property type="term" value="F:kinase activity"/>
    <property type="evidence" value="ECO:0007669"/>
    <property type="project" value="UniProtKB-KW"/>
</dbReference>
<dbReference type="Proteomes" id="UP000005953">
    <property type="component" value="Unassembled WGS sequence"/>
</dbReference>
<comment type="caution">
    <text evidence="14">The sequence shown here is derived from an EMBL/GenBank/DDBJ whole genome shotgun (WGS) entry which is preliminary data.</text>
</comment>
<evidence type="ECO:0000313" key="15">
    <source>
        <dbReference type="Proteomes" id="UP000005953"/>
    </source>
</evidence>
<comment type="pathway">
    <text evidence="1">Cofactor biosynthesis; tetrahydrofolate biosynthesis; 2-amino-4-hydroxy-6-hydroxymethyl-7,8-dihydropteridine diphosphate from 7,8-dihydroneopterin triphosphate: step 4/4.</text>
</comment>
<accession>A4BJA5</accession>
<dbReference type="EC" id="2.7.6.3" evidence="3"/>
<dbReference type="HOGENOM" id="CLU_097916_2_3_6"/>